<accession>A0A9P4UVP3</accession>
<keyword evidence="2" id="KW-0472">Membrane</keyword>
<organism evidence="3 4">
    <name type="scientific">Polyplosphaeria fusca</name>
    <dbReference type="NCBI Taxonomy" id="682080"/>
    <lineage>
        <taxon>Eukaryota</taxon>
        <taxon>Fungi</taxon>
        <taxon>Dikarya</taxon>
        <taxon>Ascomycota</taxon>
        <taxon>Pezizomycotina</taxon>
        <taxon>Dothideomycetes</taxon>
        <taxon>Pleosporomycetidae</taxon>
        <taxon>Pleosporales</taxon>
        <taxon>Tetraplosphaeriaceae</taxon>
        <taxon>Polyplosphaeria</taxon>
    </lineage>
</organism>
<dbReference type="OrthoDB" id="3766466at2759"/>
<evidence type="ECO:0000313" key="3">
    <source>
        <dbReference type="EMBL" id="KAF2727066.1"/>
    </source>
</evidence>
<evidence type="ECO:0000256" key="1">
    <source>
        <dbReference type="SAM" id="MobiDB-lite"/>
    </source>
</evidence>
<feature type="transmembrane region" description="Helical" evidence="2">
    <location>
        <begin position="78"/>
        <end position="100"/>
    </location>
</feature>
<feature type="transmembrane region" description="Helical" evidence="2">
    <location>
        <begin position="112"/>
        <end position="131"/>
    </location>
</feature>
<protein>
    <submittedName>
        <fullName evidence="3">Uncharacterized protein</fullName>
    </submittedName>
</protein>
<name>A0A9P4UVP3_9PLEO</name>
<keyword evidence="2" id="KW-0812">Transmembrane</keyword>
<dbReference type="Proteomes" id="UP000799444">
    <property type="component" value="Unassembled WGS sequence"/>
</dbReference>
<dbReference type="AlphaFoldDB" id="A0A9P4UVP3"/>
<proteinExistence type="predicted"/>
<gene>
    <name evidence="3" type="ORF">EJ04DRAFT_151718</name>
</gene>
<feature type="region of interest" description="Disordered" evidence="1">
    <location>
        <begin position="1"/>
        <end position="26"/>
    </location>
</feature>
<evidence type="ECO:0000256" key="2">
    <source>
        <dbReference type="SAM" id="Phobius"/>
    </source>
</evidence>
<keyword evidence="2" id="KW-1133">Transmembrane helix</keyword>
<keyword evidence="4" id="KW-1185">Reference proteome</keyword>
<dbReference type="EMBL" id="ML996358">
    <property type="protein sequence ID" value="KAF2727066.1"/>
    <property type="molecule type" value="Genomic_DNA"/>
</dbReference>
<evidence type="ECO:0000313" key="4">
    <source>
        <dbReference type="Proteomes" id="UP000799444"/>
    </source>
</evidence>
<reference evidence="3" key="1">
    <citation type="journal article" date="2020" name="Stud. Mycol.">
        <title>101 Dothideomycetes genomes: a test case for predicting lifestyles and emergence of pathogens.</title>
        <authorList>
            <person name="Haridas S."/>
            <person name="Albert R."/>
            <person name="Binder M."/>
            <person name="Bloem J."/>
            <person name="Labutti K."/>
            <person name="Salamov A."/>
            <person name="Andreopoulos B."/>
            <person name="Baker S."/>
            <person name="Barry K."/>
            <person name="Bills G."/>
            <person name="Bluhm B."/>
            <person name="Cannon C."/>
            <person name="Castanera R."/>
            <person name="Culley D."/>
            <person name="Daum C."/>
            <person name="Ezra D."/>
            <person name="Gonzalez J."/>
            <person name="Henrissat B."/>
            <person name="Kuo A."/>
            <person name="Liang C."/>
            <person name="Lipzen A."/>
            <person name="Lutzoni F."/>
            <person name="Magnuson J."/>
            <person name="Mondo S."/>
            <person name="Nolan M."/>
            <person name="Ohm R."/>
            <person name="Pangilinan J."/>
            <person name="Park H.-J."/>
            <person name="Ramirez L."/>
            <person name="Alfaro M."/>
            <person name="Sun H."/>
            <person name="Tritt A."/>
            <person name="Yoshinaga Y."/>
            <person name="Zwiers L.-H."/>
            <person name="Turgeon B."/>
            <person name="Goodwin S."/>
            <person name="Spatafora J."/>
            <person name="Crous P."/>
            <person name="Grigoriev I."/>
        </authorList>
    </citation>
    <scope>NUCLEOTIDE SEQUENCE</scope>
    <source>
        <strain evidence="3">CBS 125425</strain>
    </source>
</reference>
<feature type="transmembrane region" description="Helical" evidence="2">
    <location>
        <begin position="35"/>
        <end position="58"/>
    </location>
</feature>
<sequence>MDMSRTPEEAPLLPAADEEKAVAAPEKTPCPRNRALECVILVSSLLLALSHLAILYFFSSSSCSLTPTHSALDQHLCSLARTLPYAISSGLPTAGILIIAAPSIAKPDRVELVRCLVLFFYLFGASLGAVIHC</sequence>
<comment type="caution">
    <text evidence="3">The sequence shown here is derived from an EMBL/GenBank/DDBJ whole genome shotgun (WGS) entry which is preliminary data.</text>
</comment>